<name>A0ABU7J9Z1_9GAMM</name>
<dbReference type="EMBL" id="JAUHLI010000023">
    <property type="protein sequence ID" value="MEE2003152.1"/>
    <property type="molecule type" value="Genomic_DNA"/>
</dbReference>
<sequence>MEPDVILLEQQSLEALRHNYPQLKELDGALNFYSEAEASQLTATAWHFSEQAQTLLRQSGLKSAILDLLDALVAQRKQQRIRPNRAGRMHLKEDQLQLEWLHEESMPEAMLRQAV</sequence>
<dbReference type="Proteomes" id="UP001336314">
    <property type="component" value="Unassembled WGS sequence"/>
</dbReference>
<keyword evidence="2" id="KW-1185">Reference proteome</keyword>
<reference evidence="1 2" key="1">
    <citation type="submission" date="2023-07" db="EMBL/GenBank/DDBJ databases">
        <title>Alkalimonas sp., MEB108 novel, alkaliphilic bacterium isolated from Lonar Lake, India.</title>
        <authorList>
            <person name="Joshi A."/>
            <person name="Thite S."/>
        </authorList>
    </citation>
    <scope>NUCLEOTIDE SEQUENCE [LARGE SCALE GENOMIC DNA]</scope>
    <source>
        <strain evidence="1 2">MEB108</strain>
    </source>
</reference>
<evidence type="ECO:0000313" key="2">
    <source>
        <dbReference type="Proteomes" id="UP001336314"/>
    </source>
</evidence>
<gene>
    <name evidence="1" type="ORF">QWY20_16990</name>
</gene>
<comment type="caution">
    <text evidence="1">The sequence shown here is derived from an EMBL/GenBank/DDBJ whole genome shotgun (WGS) entry which is preliminary data.</text>
</comment>
<dbReference type="RefSeq" id="WP_330130202.1">
    <property type="nucleotide sequence ID" value="NZ_JAUHLI010000023.1"/>
</dbReference>
<protein>
    <submittedName>
        <fullName evidence="1">Uncharacterized protein</fullName>
    </submittedName>
</protein>
<organism evidence="1 2">
    <name type="scientific">Alkalimonas cellulosilytica</name>
    <dbReference type="NCBI Taxonomy" id="3058395"/>
    <lineage>
        <taxon>Bacteria</taxon>
        <taxon>Pseudomonadati</taxon>
        <taxon>Pseudomonadota</taxon>
        <taxon>Gammaproteobacteria</taxon>
        <taxon>Alkalimonas</taxon>
    </lineage>
</organism>
<evidence type="ECO:0000313" key="1">
    <source>
        <dbReference type="EMBL" id="MEE2003152.1"/>
    </source>
</evidence>
<proteinExistence type="predicted"/>
<accession>A0ABU7J9Z1</accession>